<proteinExistence type="predicted"/>
<dbReference type="PANTHER" id="PTHR31836">
    <property type="match status" value="1"/>
</dbReference>
<evidence type="ECO:0000313" key="5">
    <source>
        <dbReference type="Proteomes" id="UP001175000"/>
    </source>
</evidence>
<dbReference type="InterPro" id="IPR036908">
    <property type="entry name" value="RlpA-like_sf"/>
</dbReference>
<accession>A0AA39WEY2</accession>
<keyword evidence="5" id="KW-1185">Reference proteome</keyword>
<evidence type="ECO:0000256" key="3">
    <source>
        <dbReference type="SAM" id="SignalP"/>
    </source>
</evidence>
<protein>
    <recommendedName>
        <fullName evidence="6">Allergen Asp f 7</fullName>
    </recommendedName>
</protein>
<dbReference type="Gene3D" id="2.40.40.10">
    <property type="entry name" value="RlpA-like domain"/>
    <property type="match status" value="1"/>
</dbReference>
<dbReference type="SUPFAM" id="SSF50685">
    <property type="entry name" value="Barwin-like endoglucanases"/>
    <property type="match status" value="1"/>
</dbReference>
<dbReference type="CDD" id="cd22191">
    <property type="entry name" value="DPBB_RlpA_EXP_N-like"/>
    <property type="match status" value="1"/>
</dbReference>
<evidence type="ECO:0008006" key="6">
    <source>
        <dbReference type="Google" id="ProtNLM"/>
    </source>
</evidence>
<evidence type="ECO:0000256" key="1">
    <source>
        <dbReference type="ARBA" id="ARBA00022729"/>
    </source>
</evidence>
<dbReference type="InterPro" id="IPR051477">
    <property type="entry name" value="Expansin_CellWall"/>
</dbReference>
<dbReference type="PANTHER" id="PTHR31836:SF28">
    <property type="entry name" value="SRCR DOMAIN-CONTAINING PROTEIN-RELATED"/>
    <property type="match status" value="1"/>
</dbReference>
<evidence type="ECO:0000313" key="4">
    <source>
        <dbReference type="EMBL" id="KAK0614154.1"/>
    </source>
</evidence>
<dbReference type="Proteomes" id="UP001175000">
    <property type="component" value="Unassembled WGS sequence"/>
</dbReference>
<feature type="compositionally biased region" description="Polar residues" evidence="2">
    <location>
        <begin position="81"/>
        <end position="90"/>
    </location>
</feature>
<feature type="compositionally biased region" description="Pro residues" evidence="2">
    <location>
        <begin position="104"/>
        <end position="143"/>
    </location>
</feature>
<comment type="caution">
    <text evidence="4">The sequence shown here is derived from an EMBL/GenBank/DDBJ whole genome shotgun (WGS) entry which is preliminary data.</text>
</comment>
<feature type="compositionally biased region" description="Low complexity" evidence="2">
    <location>
        <begin position="144"/>
        <end position="153"/>
    </location>
</feature>
<dbReference type="AlphaFoldDB" id="A0AA39WEY2"/>
<reference evidence="4" key="1">
    <citation type="submission" date="2023-06" db="EMBL/GenBank/DDBJ databases">
        <title>Genome-scale phylogeny and comparative genomics of the fungal order Sordariales.</title>
        <authorList>
            <consortium name="Lawrence Berkeley National Laboratory"/>
            <person name="Hensen N."/>
            <person name="Bonometti L."/>
            <person name="Westerberg I."/>
            <person name="Brannstrom I.O."/>
            <person name="Guillou S."/>
            <person name="Cros-Aarteil S."/>
            <person name="Calhoun S."/>
            <person name="Haridas S."/>
            <person name="Kuo A."/>
            <person name="Mondo S."/>
            <person name="Pangilinan J."/>
            <person name="Riley R."/>
            <person name="Labutti K."/>
            <person name="Andreopoulos B."/>
            <person name="Lipzen A."/>
            <person name="Chen C."/>
            <person name="Yanf M."/>
            <person name="Daum C."/>
            <person name="Ng V."/>
            <person name="Clum A."/>
            <person name="Steindorff A."/>
            <person name="Ohm R."/>
            <person name="Martin F."/>
            <person name="Silar P."/>
            <person name="Natvig D."/>
            <person name="Lalanne C."/>
            <person name="Gautier V."/>
            <person name="Ament-Velasquez S.L."/>
            <person name="Kruys A."/>
            <person name="Hutchinson M.I."/>
            <person name="Powell A.J."/>
            <person name="Barry K."/>
            <person name="Miller A.N."/>
            <person name="Grigoriev I.V."/>
            <person name="Debuchy R."/>
            <person name="Gladieux P."/>
            <person name="Thoren M.H."/>
            <person name="Johannesson H."/>
        </authorList>
    </citation>
    <scope>NUCLEOTIDE SEQUENCE</scope>
    <source>
        <strain evidence="4">CBS 606.72</strain>
    </source>
</reference>
<organism evidence="4 5">
    <name type="scientific">Immersiella caudata</name>
    <dbReference type="NCBI Taxonomy" id="314043"/>
    <lineage>
        <taxon>Eukaryota</taxon>
        <taxon>Fungi</taxon>
        <taxon>Dikarya</taxon>
        <taxon>Ascomycota</taxon>
        <taxon>Pezizomycotina</taxon>
        <taxon>Sordariomycetes</taxon>
        <taxon>Sordariomycetidae</taxon>
        <taxon>Sordariales</taxon>
        <taxon>Lasiosphaeriaceae</taxon>
        <taxon>Immersiella</taxon>
    </lineage>
</organism>
<gene>
    <name evidence="4" type="ORF">B0T14DRAFT_539735</name>
</gene>
<dbReference type="EMBL" id="JAULSU010000006">
    <property type="protein sequence ID" value="KAK0614154.1"/>
    <property type="molecule type" value="Genomic_DNA"/>
</dbReference>
<keyword evidence="1 3" id="KW-0732">Signal</keyword>
<sequence length="258" mass="27364">MKAALVVSGLLASAALAQPHGHGLFHRLRRAVPHAHGHAHAHDKRGIKTEWVTSTVYETVTEIVDDHTTETIRPTFKFTAPANSPPTTRTPIPGQFFEGASKPPAAPAPPAETPVPAPAPPAPPAAPSPPPKAPEPVAPPPPQIQVAQPAAPAAANSRTGELTFFQVGLGACGFNDAGKDHSENIVALSHLLMGEQSNGNPYCGRSITVSYGGRTAQAIVRDKCMGCAYNNIDGTEKLFTEFQPLTKGRFEVQWWFND</sequence>
<feature type="chain" id="PRO_5041296774" description="Allergen Asp f 7" evidence="3">
    <location>
        <begin position="18"/>
        <end position="258"/>
    </location>
</feature>
<evidence type="ECO:0000256" key="2">
    <source>
        <dbReference type="SAM" id="MobiDB-lite"/>
    </source>
</evidence>
<name>A0AA39WEY2_9PEZI</name>
<feature type="signal peptide" evidence="3">
    <location>
        <begin position="1"/>
        <end position="17"/>
    </location>
</feature>
<feature type="region of interest" description="Disordered" evidence="2">
    <location>
        <begin position="76"/>
        <end position="153"/>
    </location>
</feature>